<evidence type="ECO:0000313" key="3">
    <source>
        <dbReference type="EMBL" id="KPP76253.1"/>
    </source>
</evidence>
<gene>
    <name evidence="3" type="ORF">Z043_104416</name>
</gene>
<dbReference type="SUPFAM" id="SSF50729">
    <property type="entry name" value="PH domain-like"/>
    <property type="match status" value="1"/>
</dbReference>
<dbReference type="Gene3D" id="2.30.29.30">
    <property type="entry name" value="Pleckstrin-homology domain (PH domain)/Phosphotyrosine-binding domain (PTB)"/>
    <property type="match status" value="1"/>
</dbReference>
<feature type="domain" description="PDZ" evidence="2">
    <location>
        <begin position="862"/>
        <end position="920"/>
    </location>
</feature>
<dbReference type="InterPro" id="IPR040655">
    <property type="entry name" value="TIAM1_CC-Ex"/>
</dbReference>
<dbReference type="PANTHER" id="PTHR46001:SF5">
    <property type="entry name" value="RHO GUANINE NUCLEOTIDE EXCHANGE FACTOR TIAM2"/>
    <property type="match status" value="1"/>
</dbReference>
<dbReference type="InterPro" id="IPR043537">
    <property type="entry name" value="Tiam1/Tiam2/Sif"/>
</dbReference>
<dbReference type="GO" id="GO:0007264">
    <property type="term" value="P:small GTPase-mediated signal transduction"/>
    <property type="evidence" value="ECO:0007669"/>
    <property type="project" value="InterPro"/>
</dbReference>
<dbReference type="InterPro" id="IPR036034">
    <property type="entry name" value="PDZ_sf"/>
</dbReference>
<feature type="region of interest" description="Disordered" evidence="1">
    <location>
        <begin position="72"/>
        <end position="97"/>
    </location>
</feature>
<dbReference type="SMART" id="SM00228">
    <property type="entry name" value="PDZ"/>
    <property type="match status" value="1"/>
</dbReference>
<dbReference type="CDD" id="cd00136">
    <property type="entry name" value="PDZ_canonical"/>
    <property type="match status" value="1"/>
</dbReference>
<dbReference type="PANTHER" id="PTHR46001">
    <property type="entry name" value="TIAM (MAMMALIAN TUMOR INVASION AND METASTASIS FACTOR) HOMOLOG"/>
    <property type="match status" value="1"/>
</dbReference>
<sequence length="1028" mass="113380">METSRSALTPRAAARLELGSSRGPNHLIEPIFDFVKTSRHAERVFPPHRLQEAYKTTTLWIPSVRVREAGRRWGRGSVSAQSPGRASGKLGEPVGGAAGSLNDNQLLNCQAWAVPLTLRHPRSKEGSEFFDSGVDGLTADTSSPSQVSSLLWYPGATQPPPSRSESAGALHGNDALRQNIYENFMRELETGSGAERRGASTETEETSSDSLGSLEQLDQLFEKEQGVVRKAGWLLFKPLITLHKDRKLELVPRRKWKQYWVTLKGCTLLFYETYGRSPTEQEPSPRYALLAEDSVVQSVPEHPKKENVFCLSNAYGDVYLFQVRLRLKPFPLPHSHRRCPARARGKGSPVLASSVCRLLFSVPGYNLGGVRDIRRQCDGPRVRQSCVALRASHARRSLERNPLFRHRASRSGFEPSSLVVSGGEAMVGLKEPGRAVPSVCARKEMSPYGLTPRSLFLLYSQATSQTDLENWVTAVHSASASLFAKRHGKEDTVRLLRSQTRGLLQKIDMDSKMKKMAELQLSVVGDPKNRKAIEKQIQQWEQNLEKFNMDLFRVRCYLASLQGGELPNPKSLLATASRPSKVALSRLGIFSVSSFHALVCSRDEATMRRRSLSTSQNMRCKRGLFSSSLKGLDNLTKRGREKRPSVSQIFETNGGGQPSHLPPSSSELDGLANHCSVAPPEGSRWDSSPDTATCVHMPDAQAIAVQIRRDHAVLDVLALACKVGALSRRGHSLHVAHEEAQPLVPHHLYEGHITCVTDSSRRELTVMLRQSISTGGALTRSRRRMFLGFRGGEAGSAREPRVTGAHFACRSPKARQLDPGLHGIRLRRSAGRNVEVTAAGDGELVQDLLYDALEVFPLNVHALRMARPSSDIDFGFAVTGHVDGFGNSRIFVSEVLADGLAFSEGLRPGDEILVLNGKDVAALDLGLMQTFFWEQTLDLTLRRDAAADEPGTPWQDPCPPVPFPNQSQLLEEFLDRHHGTQVSSGETFDQAQKICSPPAAEPPRHSHTTEIVCFWGRDSEPSKVVARG</sequence>
<dbReference type="Proteomes" id="UP000034805">
    <property type="component" value="Unassembled WGS sequence"/>
</dbReference>
<feature type="region of interest" description="Disordered" evidence="1">
    <location>
        <begin position="638"/>
        <end position="670"/>
    </location>
</feature>
<dbReference type="SMART" id="SM00233">
    <property type="entry name" value="PH"/>
    <property type="match status" value="1"/>
</dbReference>
<dbReference type="Pfam" id="PF00595">
    <property type="entry name" value="PDZ"/>
    <property type="match status" value="1"/>
</dbReference>
<evidence type="ECO:0000313" key="4">
    <source>
        <dbReference type="Proteomes" id="UP000034805"/>
    </source>
</evidence>
<dbReference type="InterPro" id="IPR001849">
    <property type="entry name" value="PH_domain"/>
</dbReference>
<dbReference type="InterPro" id="IPR011993">
    <property type="entry name" value="PH-like_dom_sf"/>
</dbReference>
<dbReference type="SUPFAM" id="SSF50156">
    <property type="entry name" value="PDZ domain-like"/>
    <property type="match status" value="1"/>
</dbReference>
<dbReference type="AlphaFoldDB" id="A0A0P7VRH5"/>
<dbReference type="Gene3D" id="2.30.42.10">
    <property type="match status" value="1"/>
</dbReference>
<dbReference type="InterPro" id="IPR001478">
    <property type="entry name" value="PDZ"/>
</dbReference>
<dbReference type="EMBL" id="JARO02001170">
    <property type="protein sequence ID" value="KPP76253.1"/>
    <property type="molecule type" value="Genomic_DNA"/>
</dbReference>
<proteinExistence type="predicted"/>
<protein>
    <recommendedName>
        <fullName evidence="2">PDZ domain-containing protein</fullName>
    </recommendedName>
</protein>
<accession>A0A0P7VRH5</accession>
<dbReference type="Pfam" id="PF00169">
    <property type="entry name" value="PH"/>
    <property type="match status" value="1"/>
</dbReference>
<reference evidence="3 4" key="1">
    <citation type="submission" date="2015-08" db="EMBL/GenBank/DDBJ databases">
        <title>The genome of the Asian arowana (Scleropages formosus).</title>
        <authorList>
            <person name="Tan M.H."/>
            <person name="Gan H.M."/>
            <person name="Croft L.J."/>
            <person name="Austin C.M."/>
        </authorList>
    </citation>
    <scope>NUCLEOTIDE SEQUENCE [LARGE SCALE GENOMIC DNA]</scope>
    <source>
        <strain evidence="3">Aro1</strain>
    </source>
</reference>
<comment type="caution">
    <text evidence="3">The sequence shown here is derived from an EMBL/GenBank/DDBJ whole genome shotgun (WGS) entry which is preliminary data.</text>
</comment>
<dbReference type="PROSITE" id="PS50106">
    <property type="entry name" value="PDZ"/>
    <property type="match status" value="1"/>
</dbReference>
<feature type="region of interest" description="Disordered" evidence="1">
    <location>
        <begin position="191"/>
        <end position="213"/>
    </location>
</feature>
<name>A0A0P7VRH5_SCLFO</name>
<evidence type="ECO:0000259" key="2">
    <source>
        <dbReference type="PROSITE" id="PS50106"/>
    </source>
</evidence>
<evidence type="ECO:0000256" key="1">
    <source>
        <dbReference type="SAM" id="MobiDB-lite"/>
    </source>
</evidence>
<organism evidence="3 4">
    <name type="scientific">Scleropages formosus</name>
    <name type="common">Asian bonytongue</name>
    <name type="synonym">Osteoglossum formosum</name>
    <dbReference type="NCBI Taxonomy" id="113540"/>
    <lineage>
        <taxon>Eukaryota</taxon>
        <taxon>Metazoa</taxon>
        <taxon>Chordata</taxon>
        <taxon>Craniata</taxon>
        <taxon>Vertebrata</taxon>
        <taxon>Euteleostomi</taxon>
        <taxon>Actinopterygii</taxon>
        <taxon>Neopterygii</taxon>
        <taxon>Teleostei</taxon>
        <taxon>Osteoglossocephala</taxon>
        <taxon>Osteoglossomorpha</taxon>
        <taxon>Osteoglossiformes</taxon>
        <taxon>Osteoglossidae</taxon>
        <taxon>Scleropages</taxon>
    </lineage>
</organism>
<dbReference type="Gene3D" id="6.10.140.680">
    <property type="match status" value="1"/>
</dbReference>
<dbReference type="GO" id="GO:0005085">
    <property type="term" value="F:guanyl-nucleotide exchange factor activity"/>
    <property type="evidence" value="ECO:0007669"/>
    <property type="project" value="InterPro"/>
</dbReference>
<dbReference type="Pfam" id="PF18385">
    <property type="entry name" value="Tiam_CC_Ex"/>
    <property type="match status" value="1"/>
</dbReference>